<protein>
    <submittedName>
        <fullName evidence="3">Recombinase</fullName>
    </submittedName>
</protein>
<dbReference type="OrthoDB" id="5688397at2"/>
<gene>
    <name evidence="3" type="ORF">HYN46_02160</name>
</gene>
<dbReference type="KEGG" id="mbah:HYN46_02160"/>
<accession>A0A345P3C8</accession>
<dbReference type="PIRSF" id="PIRSF015380">
    <property type="entry name" value="Site-sp_rcmb"/>
    <property type="match status" value="1"/>
</dbReference>
<dbReference type="Proteomes" id="UP000253940">
    <property type="component" value="Chromosome"/>
</dbReference>
<feature type="region of interest" description="Disordered" evidence="1">
    <location>
        <begin position="734"/>
        <end position="767"/>
    </location>
</feature>
<dbReference type="InterPro" id="IPR011385">
    <property type="entry name" value="Site-sp_rcmbase"/>
</dbReference>
<dbReference type="RefSeq" id="WP_114897897.1">
    <property type="nucleotide sequence ID" value="NZ_CP031222.1"/>
</dbReference>
<feature type="compositionally biased region" description="Polar residues" evidence="1">
    <location>
        <begin position="734"/>
        <end position="752"/>
    </location>
</feature>
<feature type="transmembrane region" description="Helical" evidence="2">
    <location>
        <begin position="416"/>
        <end position="442"/>
    </location>
</feature>
<feature type="transmembrane region" description="Helical" evidence="2">
    <location>
        <begin position="674"/>
        <end position="701"/>
    </location>
</feature>
<dbReference type="Pfam" id="PF10136">
    <property type="entry name" value="SpecificRecomb"/>
    <property type="match status" value="1"/>
</dbReference>
<proteinExistence type="predicted"/>
<evidence type="ECO:0000313" key="3">
    <source>
        <dbReference type="EMBL" id="AXI01787.1"/>
    </source>
</evidence>
<sequence>MPEESIIIMHASMPKASLENLEPALKLLIGEMQSQVATDAPSIQPLFDLIEQIRPASSHNPIEIEDRLEILIDLLEEKTELGSIFADYMLSLLRLYSPARLYSDIGILANDGFFTALTQRLIWHVIPPMQLDNQVDTLFNTVFYKESDERWLNHIKPQQWYRLIHCLATSEPDDELLHSAQHQLLNALMVISYRITAMGLEPELIRIDPTIDEFESPFMAQNREVIDFVESYQPLYLREINNTNTVIPDENPSDEALSQIPDERPTAVMIEQCRDILFRLRKNTKRYGVSIRLTNLMIRIEQSLTRMELLFELLLSFQRIPYVEQTNNKLSSEISTEKNPADKAILKNIQVIYSENPLLTTLQLLLHEQKSHASIRDLISTNTELMALQVTENASKTGGHYVTDDRKGYFGMLRSAMGAGAIIACMATIKVLLGRVALAPFIKALTQSMNYSFGFMLIHVLHFTVATKQPAMTAAAIAATVHQGGKTKQTQLTQLADLARLTVNIMRTQFIAIIGNISVAMPIGLLIAYLWQTLLGQQLLTPQKAHVLLHDINPFESLAIPHAAIAGVCLFLSGLIAGYYDNLAVYHSVGTRLRQHRRLKNMMSPKRLDKVSTYIENNLGALAGNFWFGIMLGSMGTVGYILGLPLDIRHIAFASVNFAQSVFTLRADIDLSTVLISFLGVLLIGMTNLLVSFSLALFVALKARRVSFNQWIPLGQLILSHFFTRPSDFFLPPATQSQTDNYTTADNPSESSAVLAPKAKQSEPQAH</sequence>
<keyword evidence="2" id="KW-1133">Transmembrane helix</keyword>
<evidence type="ECO:0000256" key="1">
    <source>
        <dbReference type="SAM" id="MobiDB-lite"/>
    </source>
</evidence>
<dbReference type="AlphaFoldDB" id="A0A345P3C8"/>
<reference evidence="3" key="1">
    <citation type="submission" date="2018-07" db="EMBL/GenBank/DDBJ databases">
        <title>Genome sequencing of Moraxellaceae gen. HYN0046.</title>
        <authorList>
            <person name="Kim M."/>
            <person name="Yi H."/>
        </authorList>
    </citation>
    <scope>NUCLEOTIDE SEQUENCE [LARGE SCALE GENOMIC DNA]</scope>
    <source>
        <strain evidence="3">HYN0046</strain>
    </source>
</reference>
<feature type="transmembrane region" description="Helical" evidence="2">
    <location>
        <begin position="619"/>
        <end position="642"/>
    </location>
</feature>
<feature type="transmembrane region" description="Helical" evidence="2">
    <location>
        <begin position="510"/>
        <end position="531"/>
    </location>
</feature>
<name>A0A345P3C8_9GAMM</name>
<keyword evidence="2" id="KW-0472">Membrane</keyword>
<keyword evidence="4" id="KW-1185">Reference proteome</keyword>
<feature type="transmembrane region" description="Helical" evidence="2">
    <location>
        <begin position="559"/>
        <end position="580"/>
    </location>
</feature>
<evidence type="ECO:0000256" key="2">
    <source>
        <dbReference type="SAM" id="Phobius"/>
    </source>
</evidence>
<keyword evidence="2" id="KW-0812">Transmembrane</keyword>
<organism evidence="3 4">
    <name type="scientific">Aquirhabdus parva</name>
    <dbReference type="NCBI Taxonomy" id="2283318"/>
    <lineage>
        <taxon>Bacteria</taxon>
        <taxon>Pseudomonadati</taxon>
        <taxon>Pseudomonadota</taxon>
        <taxon>Gammaproteobacteria</taxon>
        <taxon>Moraxellales</taxon>
        <taxon>Moraxellaceae</taxon>
        <taxon>Aquirhabdus</taxon>
    </lineage>
</organism>
<evidence type="ECO:0000313" key="4">
    <source>
        <dbReference type="Proteomes" id="UP000253940"/>
    </source>
</evidence>
<dbReference type="EMBL" id="CP031222">
    <property type="protein sequence ID" value="AXI01787.1"/>
    <property type="molecule type" value="Genomic_DNA"/>
</dbReference>